<keyword evidence="7 13" id="KW-0479">Metal-binding</keyword>
<evidence type="ECO:0000256" key="13">
    <source>
        <dbReference type="PIRSR" id="PIRSR602401-1"/>
    </source>
</evidence>
<keyword evidence="9 14" id="KW-0560">Oxidoreductase</keyword>
<comment type="subcellular location">
    <subcellularLocation>
        <location evidence="2">Membrane</location>
        <topology evidence="2">Single-pass membrane protein</topology>
    </subcellularLocation>
</comment>
<feature type="binding site" description="axial binding residue" evidence="13">
    <location>
        <position position="456"/>
    </location>
    <ligand>
        <name>heme</name>
        <dbReference type="ChEBI" id="CHEBI:30413"/>
    </ligand>
    <ligandPart>
        <name>Fe</name>
        <dbReference type="ChEBI" id="CHEBI:18248"/>
    </ligandPart>
</feature>
<reference evidence="16 17" key="1">
    <citation type="journal article" date="2012" name="Proc. Natl. Acad. Sci. U.S.A.">
        <title>Comparative genomics of Ceriporiopsis subvermispora and Phanerochaete chrysosporium provide insight into selective ligninolysis.</title>
        <authorList>
            <person name="Fernandez-Fueyo E."/>
            <person name="Ruiz-Duenas F.J."/>
            <person name="Ferreira P."/>
            <person name="Floudas D."/>
            <person name="Hibbett D.S."/>
            <person name="Canessa P."/>
            <person name="Larrondo L.F."/>
            <person name="James T.Y."/>
            <person name="Seelenfreund D."/>
            <person name="Lobos S."/>
            <person name="Polanco R."/>
            <person name="Tello M."/>
            <person name="Honda Y."/>
            <person name="Watanabe T."/>
            <person name="Watanabe T."/>
            <person name="Ryu J.S."/>
            <person name="Kubicek C.P."/>
            <person name="Schmoll M."/>
            <person name="Gaskell J."/>
            <person name="Hammel K.E."/>
            <person name="St John F.J."/>
            <person name="Vanden Wymelenberg A."/>
            <person name="Sabat G."/>
            <person name="Splinter BonDurant S."/>
            <person name="Syed K."/>
            <person name="Yadav J.S."/>
            <person name="Doddapaneni H."/>
            <person name="Subramanian V."/>
            <person name="Lavin J.L."/>
            <person name="Oguiza J.A."/>
            <person name="Perez G."/>
            <person name="Pisabarro A.G."/>
            <person name="Ramirez L."/>
            <person name="Santoyo F."/>
            <person name="Master E."/>
            <person name="Coutinho P.M."/>
            <person name="Henrissat B."/>
            <person name="Lombard V."/>
            <person name="Magnuson J.K."/>
            <person name="Kuees U."/>
            <person name="Hori C."/>
            <person name="Igarashi K."/>
            <person name="Samejima M."/>
            <person name="Held B.W."/>
            <person name="Barry K.W."/>
            <person name="LaButti K.M."/>
            <person name="Lapidus A."/>
            <person name="Lindquist E.A."/>
            <person name="Lucas S.M."/>
            <person name="Riley R."/>
            <person name="Salamov A.A."/>
            <person name="Hoffmeister D."/>
            <person name="Schwenk D."/>
            <person name="Hadar Y."/>
            <person name="Yarden O."/>
            <person name="de Vries R.P."/>
            <person name="Wiebenga A."/>
            <person name="Stenlid J."/>
            <person name="Eastwood D."/>
            <person name="Grigoriev I.V."/>
            <person name="Berka R.M."/>
            <person name="Blanchette R.A."/>
            <person name="Kersten P."/>
            <person name="Martinez A.T."/>
            <person name="Vicuna R."/>
            <person name="Cullen D."/>
        </authorList>
    </citation>
    <scope>NUCLEOTIDE SEQUENCE [LARGE SCALE GENOMIC DNA]</scope>
    <source>
        <strain evidence="16 17">B</strain>
    </source>
</reference>
<evidence type="ECO:0000256" key="4">
    <source>
        <dbReference type="ARBA" id="ARBA00010617"/>
    </source>
</evidence>
<dbReference type="PROSITE" id="PS00086">
    <property type="entry name" value="CYTOCHROME_P450"/>
    <property type="match status" value="1"/>
</dbReference>
<dbReference type="GO" id="GO:0016705">
    <property type="term" value="F:oxidoreductase activity, acting on paired donors, with incorporation or reduction of molecular oxygen"/>
    <property type="evidence" value="ECO:0007669"/>
    <property type="project" value="InterPro"/>
</dbReference>
<dbReference type="Gene3D" id="1.10.630.10">
    <property type="entry name" value="Cytochrome P450"/>
    <property type="match status" value="1"/>
</dbReference>
<evidence type="ECO:0000256" key="12">
    <source>
        <dbReference type="ARBA" id="ARBA00023136"/>
    </source>
</evidence>
<evidence type="ECO:0000256" key="10">
    <source>
        <dbReference type="ARBA" id="ARBA00023004"/>
    </source>
</evidence>
<evidence type="ECO:0000256" key="7">
    <source>
        <dbReference type="ARBA" id="ARBA00022723"/>
    </source>
</evidence>
<dbReference type="GO" id="GO:0005506">
    <property type="term" value="F:iron ion binding"/>
    <property type="evidence" value="ECO:0007669"/>
    <property type="project" value="InterPro"/>
</dbReference>
<dbReference type="InterPro" id="IPR002401">
    <property type="entry name" value="Cyt_P450_E_grp-I"/>
</dbReference>
<dbReference type="EMBL" id="KB445809">
    <property type="protein sequence ID" value="EMD32705.1"/>
    <property type="molecule type" value="Genomic_DNA"/>
</dbReference>
<comment type="similarity">
    <text evidence="4 14">Belongs to the cytochrome P450 family.</text>
</comment>
<keyword evidence="12 15" id="KW-0472">Membrane</keyword>
<evidence type="ECO:0000256" key="2">
    <source>
        <dbReference type="ARBA" id="ARBA00004167"/>
    </source>
</evidence>
<dbReference type="CDD" id="cd11065">
    <property type="entry name" value="CYP64-like"/>
    <property type="match status" value="1"/>
</dbReference>
<dbReference type="SUPFAM" id="SSF48264">
    <property type="entry name" value="Cytochrome P450"/>
    <property type="match status" value="1"/>
</dbReference>
<keyword evidence="5 13" id="KW-0349">Heme</keyword>
<dbReference type="InterPro" id="IPR017972">
    <property type="entry name" value="Cyt_P450_CS"/>
</dbReference>
<proteinExistence type="inferred from homology"/>
<evidence type="ECO:0000256" key="3">
    <source>
        <dbReference type="ARBA" id="ARBA00005179"/>
    </source>
</evidence>
<dbReference type="OrthoDB" id="3934656at2759"/>
<evidence type="ECO:0000313" key="16">
    <source>
        <dbReference type="EMBL" id="EMD32705.1"/>
    </source>
</evidence>
<dbReference type="PANTHER" id="PTHR46300:SF7">
    <property type="entry name" value="P450, PUTATIVE (EUROFUNG)-RELATED"/>
    <property type="match status" value="1"/>
</dbReference>
<evidence type="ECO:0000256" key="8">
    <source>
        <dbReference type="ARBA" id="ARBA00022989"/>
    </source>
</evidence>
<dbReference type="GO" id="GO:0020037">
    <property type="term" value="F:heme binding"/>
    <property type="evidence" value="ECO:0007669"/>
    <property type="project" value="InterPro"/>
</dbReference>
<comment type="cofactor">
    <cofactor evidence="1 13">
        <name>heme</name>
        <dbReference type="ChEBI" id="CHEBI:30413"/>
    </cofactor>
</comment>
<evidence type="ECO:0000313" key="17">
    <source>
        <dbReference type="Proteomes" id="UP000016930"/>
    </source>
</evidence>
<evidence type="ECO:0008006" key="18">
    <source>
        <dbReference type="Google" id="ProtNLM"/>
    </source>
</evidence>
<keyword evidence="11 14" id="KW-0503">Monooxygenase</keyword>
<sequence length="532" mass="59980">MSRAITSYTPSVLKDLWLFDVLIILVVTSLVLFARHRANRLRTRPRPGPPGLPVVGNLFDFPTTDPCLAAAKWKEQYGDITFLNILGTTMVYLHSVEAVKDLLVKRGAIYSDRPPLIMVTELCAFQPAVLGSYDDKLRRQRALMDRVLGAATVPTYHPLLELETCGLLQRLIDSTEDYGVSITRYASTLSLLVVYGHRVTSNDDEMLVTAKEITDLLSNEILAAPPKGIWAVDVFPLLKYIPSWFPFASFKRKAEVWREQIVPFIERPLQEVKKKVAEGTAIHSFCSLILQEEQESMTAEKDYDVKWAANTIVTGSIDTISTVVQHTLLLMLLHPEKFSRAREEIDNIVKGRLPTFADRASLPFTECVLSEVIRLAAPIPLGLPHRLRQDDFYDGYLIPKDSVVIANIVGMLRDEKLYSDPEAFIPERFESTIVDEATRKARDPRQWAFGFGRRRCPGVHLADSSTWLALVSIVATLDVTKVIDMHGNTIEPEVKFDNFIFRLPNKFACRIEPRSKYHEAIIANAGLSATIQ</sequence>
<dbReference type="HOGENOM" id="CLU_001570_2_3_1"/>
<accession>M2QKN5</accession>
<dbReference type="STRING" id="914234.M2QKN5"/>
<evidence type="ECO:0000256" key="5">
    <source>
        <dbReference type="ARBA" id="ARBA00022617"/>
    </source>
</evidence>
<evidence type="ECO:0000256" key="14">
    <source>
        <dbReference type="RuleBase" id="RU000461"/>
    </source>
</evidence>
<organism evidence="16 17">
    <name type="scientific">Ceriporiopsis subvermispora (strain B)</name>
    <name type="common">White-rot fungus</name>
    <name type="synonym">Gelatoporia subvermispora</name>
    <dbReference type="NCBI Taxonomy" id="914234"/>
    <lineage>
        <taxon>Eukaryota</taxon>
        <taxon>Fungi</taxon>
        <taxon>Dikarya</taxon>
        <taxon>Basidiomycota</taxon>
        <taxon>Agaricomycotina</taxon>
        <taxon>Agaricomycetes</taxon>
        <taxon>Polyporales</taxon>
        <taxon>Gelatoporiaceae</taxon>
        <taxon>Gelatoporia</taxon>
    </lineage>
</organism>
<dbReference type="InterPro" id="IPR001128">
    <property type="entry name" value="Cyt_P450"/>
</dbReference>
<evidence type="ECO:0000256" key="1">
    <source>
        <dbReference type="ARBA" id="ARBA00001971"/>
    </source>
</evidence>
<dbReference type="Pfam" id="PF00067">
    <property type="entry name" value="p450"/>
    <property type="match status" value="1"/>
</dbReference>
<keyword evidence="6 15" id="KW-0812">Transmembrane</keyword>
<evidence type="ECO:0000256" key="11">
    <source>
        <dbReference type="ARBA" id="ARBA00023033"/>
    </source>
</evidence>
<evidence type="ECO:0000256" key="6">
    <source>
        <dbReference type="ARBA" id="ARBA00022692"/>
    </source>
</evidence>
<evidence type="ECO:0000256" key="15">
    <source>
        <dbReference type="SAM" id="Phobius"/>
    </source>
</evidence>
<dbReference type="InterPro" id="IPR050364">
    <property type="entry name" value="Cytochrome_P450_fung"/>
</dbReference>
<dbReference type="GO" id="GO:0016020">
    <property type="term" value="C:membrane"/>
    <property type="evidence" value="ECO:0007669"/>
    <property type="project" value="UniProtKB-SubCell"/>
</dbReference>
<dbReference type="PANTHER" id="PTHR46300">
    <property type="entry name" value="P450, PUTATIVE (EUROFUNG)-RELATED-RELATED"/>
    <property type="match status" value="1"/>
</dbReference>
<dbReference type="Proteomes" id="UP000016930">
    <property type="component" value="Unassembled WGS sequence"/>
</dbReference>
<comment type="pathway">
    <text evidence="3">Secondary metabolite biosynthesis.</text>
</comment>
<keyword evidence="8 15" id="KW-1133">Transmembrane helix</keyword>
<gene>
    <name evidence="16" type="ORF">CERSUDRAFT_161182</name>
</gene>
<dbReference type="PRINTS" id="PR00463">
    <property type="entry name" value="EP450I"/>
</dbReference>
<dbReference type="AlphaFoldDB" id="M2QKN5"/>
<keyword evidence="10 13" id="KW-0408">Iron</keyword>
<protein>
    <recommendedName>
        <fullName evidence="18">Cytochrome P450</fullName>
    </recommendedName>
</protein>
<name>M2QKN5_CERS8</name>
<dbReference type="GO" id="GO:0004497">
    <property type="term" value="F:monooxygenase activity"/>
    <property type="evidence" value="ECO:0007669"/>
    <property type="project" value="UniProtKB-KW"/>
</dbReference>
<keyword evidence="17" id="KW-1185">Reference proteome</keyword>
<evidence type="ECO:0000256" key="9">
    <source>
        <dbReference type="ARBA" id="ARBA00023002"/>
    </source>
</evidence>
<dbReference type="InterPro" id="IPR036396">
    <property type="entry name" value="Cyt_P450_sf"/>
</dbReference>
<feature type="transmembrane region" description="Helical" evidence="15">
    <location>
        <begin position="16"/>
        <end position="34"/>
    </location>
</feature>